<dbReference type="InterPro" id="IPR000160">
    <property type="entry name" value="GGDEF_dom"/>
</dbReference>
<accession>A0ABN1LAE3</accession>
<dbReference type="Pfam" id="PF00563">
    <property type="entry name" value="EAL"/>
    <property type="match status" value="1"/>
</dbReference>
<comment type="caution">
    <text evidence="6">The sequence shown here is derived from an EMBL/GenBank/DDBJ whole genome shotgun (WGS) entry which is preliminary data.</text>
</comment>
<dbReference type="Gene3D" id="3.20.20.450">
    <property type="entry name" value="EAL domain"/>
    <property type="match status" value="1"/>
</dbReference>
<name>A0ABN1LAE3_9GAMM</name>
<dbReference type="Gene3D" id="3.30.70.270">
    <property type="match status" value="1"/>
</dbReference>
<dbReference type="InterPro" id="IPR013655">
    <property type="entry name" value="PAS_fold_3"/>
</dbReference>
<evidence type="ECO:0000259" key="3">
    <source>
        <dbReference type="PROSITE" id="PS50113"/>
    </source>
</evidence>
<dbReference type="InterPro" id="IPR001610">
    <property type="entry name" value="PAC"/>
</dbReference>
<feature type="transmembrane region" description="Helical" evidence="1">
    <location>
        <begin position="21"/>
        <end position="47"/>
    </location>
</feature>
<dbReference type="SUPFAM" id="SSF55073">
    <property type="entry name" value="Nucleotide cyclase"/>
    <property type="match status" value="1"/>
</dbReference>
<dbReference type="InterPro" id="IPR000700">
    <property type="entry name" value="PAS-assoc_C"/>
</dbReference>
<dbReference type="PROSITE" id="PS50883">
    <property type="entry name" value="EAL"/>
    <property type="match status" value="1"/>
</dbReference>
<keyword evidence="1" id="KW-0472">Membrane</keyword>
<dbReference type="InterPro" id="IPR029787">
    <property type="entry name" value="Nucleotide_cyclase"/>
</dbReference>
<keyword evidence="7" id="KW-1185">Reference proteome</keyword>
<dbReference type="CDD" id="cd01949">
    <property type="entry name" value="GGDEF"/>
    <property type="match status" value="1"/>
</dbReference>
<dbReference type="InterPro" id="IPR011123">
    <property type="entry name" value="Y_Y_Y"/>
</dbReference>
<evidence type="ECO:0000259" key="4">
    <source>
        <dbReference type="PROSITE" id="PS50883"/>
    </source>
</evidence>
<evidence type="ECO:0000259" key="2">
    <source>
        <dbReference type="PROSITE" id="PS50112"/>
    </source>
</evidence>
<dbReference type="InterPro" id="IPR000014">
    <property type="entry name" value="PAS"/>
</dbReference>
<dbReference type="Gene3D" id="2.60.40.10">
    <property type="entry name" value="Immunoglobulins"/>
    <property type="match status" value="1"/>
</dbReference>
<dbReference type="SMART" id="SM00267">
    <property type="entry name" value="GGDEF"/>
    <property type="match status" value="1"/>
</dbReference>
<reference evidence="6 7" key="1">
    <citation type="journal article" date="2019" name="Int. J. Syst. Evol. Microbiol.">
        <title>The Global Catalogue of Microorganisms (GCM) 10K type strain sequencing project: providing services to taxonomists for standard genome sequencing and annotation.</title>
        <authorList>
            <consortium name="The Broad Institute Genomics Platform"/>
            <consortium name="The Broad Institute Genome Sequencing Center for Infectious Disease"/>
            <person name="Wu L."/>
            <person name="Ma J."/>
        </authorList>
    </citation>
    <scope>NUCLEOTIDE SEQUENCE [LARGE SCALE GENOMIC DNA]</scope>
    <source>
        <strain evidence="6 7">JCM 15608</strain>
    </source>
</reference>
<organism evidence="6 7">
    <name type="scientific">Colwellia asteriadis</name>
    <dbReference type="NCBI Taxonomy" id="517723"/>
    <lineage>
        <taxon>Bacteria</taxon>
        <taxon>Pseudomonadati</taxon>
        <taxon>Pseudomonadota</taxon>
        <taxon>Gammaproteobacteria</taxon>
        <taxon>Alteromonadales</taxon>
        <taxon>Colwelliaceae</taxon>
        <taxon>Colwellia</taxon>
    </lineage>
</organism>
<dbReference type="NCBIfam" id="TIGR00229">
    <property type="entry name" value="sensory_box"/>
    <property type="match status" value="2"/>
</dbReference>
<dbReference type="InterPro" id="IPR011110">
    <property type="entry name" value="Reg_prop"/>
</dbReference>
<dbReference type="EMBL" id="BAAAFA010000010">
    <property type="protein sequence ID" value="GAA0821553.1"/>
    <property type="molecule type" value="Genomic_DNA"/>
</dbReference>
<dbReference type="SUPFAM" id="SSF141868">
    <property type="entry name" value="EAL domain-like"/>
    <property type="match status" value="1"/>
</dbReference>
<keyword evidence="1" id="KW-0812">Transmembrane</keyword>
<dbReference type="PROSITE" id="PS50112">
    <property type="entry name" value="PAS"/>
    <property type="match status" value="1"/>
</dbReference>
<dbReference type="SMART" id="SM00091">
    <property type="entry name" value="PAS"/>
    <property type="match status" value="1"/>
</dbReference>
<evidence type="ECO:0000256" key="1">
    <source>
        <dbReference type="SAM" id="Phobius"/>
    </source>
</evidence>
<feature type="domain" description="PAC" evidence="3">
    <location>
        <begin position="1085"/>
        <end position="1137"/>
    </location>
</feature>
<dbReference type="InterPro" id="IPR035965">
    <property type="entry name" value="PAS-like_dom_sf"/>
</dbReference>
<dbReference type="InterPro" id="IPR043128">
    <property type="entry name" value="Rev_trsase/Diguanyl_cyclase"/>
</dbReference>
<dbReference type="PROSITE" id="PS50887">
    <property type="entry name" value="GGDEF"/>
    <property type="match status" value="1"/>
</dbReference>
<dbReference type="SUPFAM" id="SSF55785">
    <property type="entry name" value="PYP-like sensor domain (PAS domain)"/>
    <property type="match status" value="2"/>
</dbReference>
<dbReference type="Pfam" id="PF07495">
    <property type="entry name" value="Y_Y_Y"/>
    <property type="match status" value="1"/>
</dbReference>
<evidence type="ECO:0000259" key="5">
    <source>
        <dbReference type="PROSITE" id="PS50887"/>
    </source>
</evidence>
<dbReference type="InterPro" id="IPR011047">
    <property type="entry name" value="Quinoprotein_ADH-like_sf"/>
</dbReference>
<evidence type="ECO:0000313" key="6">
    <source>
        <dbReference type="EMBL" id="GAA0821553.1"/>
    </source>
</evidence>
<feature type="transmembrane region" description="Helical" evidence="1">
    <location>
        <begin position="842"/>
        <end position="864"/>
    </location>
</feature>
<feature type="domain" description="PAC" evidence="3">
    <location>
        <begin position="965"/>
        <end position="1018"/>
    </location>
</feature>
<dbReference type="RefSeq" id="WP_343818346.1">
    <property type="nucleotide sequence ID" value="NZ_BAAAFA010000010.1"/>
</dbReference>
<protein>
    <submittedName>
        <fullName evidence="6">EAL domain-containing protein</fullName>
    </submittedName>
</protein>
<proteinExistence type="predicted"/>
<dbReference type="InterPro" id="IPR001633">
    <property type="entry name" value="EAL_dom"/>
</dbReference>
<dbReference type="PANTHER" id="PTHR44757">
    <property type="entry name" value="DIGUANYLATE CYCLASE DGCP"/>
    <property type="match status" value="1"/>
</dbReference>
<dbReference type="CDD" id="cd00130">
    <property type="entry name" value="PAS"/>
    <property type="match status" value="1"/>
</dbReference>
<evidence type="ECO:0000313" key="7">
    <source>
        <dbReference type="Proteomes" id="UP001500021"/>
    </source>
</evidence>
<dbReference type="PROSITE" id="PS50113">
    <property type="entry name" value="PAC"/>
    <property type="match status" value="2"/>
</dbReference>
<dbReference type="SUPFAM" id="SSF50998">
    <property type="entry name" value="Quinoprotein alcohol dehydrogenase-like"/>
    <property type="match status" value="1"/>
</dbReference>
<dbReference type="InterPro" id="IPR013783">
    <property type="entry name" value="Ig-like_fold"/>
</dbReference>
<dbReference type="Pfam" id="PF00990">
    <property type="entry name" value="GGDEF"/>
    <property type="match status" value="1"/>
</dbReference>
<dbReference type="SMART" id="SM00052">
    <property type="entry name" value="EAL"/>
    <property type="match status" value="1"/>
</dbReference>
<dbReference type="Pfam" id="PF07494">
    <property type="entry name" value="Reg_prop"/>
    <property type="match status" value="4"/>
</dbReference>
<dbReference type="InterPro" id="IPR035919">
    <property type="entry name" value="EAL_sf"/>
</dbReference>
<dbReference type="CDD" id="cd01948">
    <property type="entry name" value="EAL"/>
    <property type="match status" value="1"/>
</dbReference>
<dbReference type="SUPFAM" id="SSF63829">
    <property type="entry name" value="Calcium-dependent phosphotriesterase"/>
    <property type="match status" value="1"/>
</dbReference>
<dbReference type="Pfam" id="PF13426">
    <property type="entry name" value="PAS_9"/>
    <property type="match status" value="1"/>
</dbReference>
<dbReference type="Proteomes" id="UP001500021">
    <property type="component" value="Unassembled WGS sequence"/>
</dbReference>
<dbReference type="Gene3D" id="2.130.10.10">
    <property type="entry name" value="YVTN repeat-like/Quinoprotein amine dehydrogenase"/>
    <property type="match status" value="2"/>
</dbReference>
<feature type="domain" description="GGDEF" evidence="5">
    <location>
        <begin position="1165"/>
        <end position="1298"/>
    </location>
</feature>
<dbReference type="InterPro" id="IPR052155">
    <property type="entry name" value="Biofilm_reg_signaling"/>
</dbReference>
<keyword evidence="1" id="KW-1133">Transmembrane helix</keyword>
<dbReference type="NCBIfam" id="TIGR00254">
    <property type="entry name" value="GGDEF"/>
    <property type="match status" value="1"/>
</dbReference>
<feature type="domain" description="EAL" evidence="4">
    <location>
        <begin position="1307"/>
        <end position="1561"/>
    </location>
</feature>
<dbReference type="Pfam" id="PF08447">
    <property type="entry name" value="PAS_3"/>
    <property type="match status" value="1"/>
</dbReference>
<dbReference type="Gene3D" id="3.30.450.20">
    <property type="entry name" value="PAS domain"/>
    <property type="match status" value="2"/>
</dbReference>
<dbReference type="SMART" id="SM00086">
    <property type="entry name" value="PAC"/>
    <property type="match status" value="2"/>
</dbReference>
<sequence>MLLFPLPFLKQNVVRLLLTKLIPISATITLFIYSFLFSVLISFPVVADPTSQNHIHKNINDFQLKFSQFSANEGLSSSNAFAITQDQQGYLWIATEDGLNRFDGKNFQVYRHDIANAFSISDNVIRKIFIDSNNTLWIGTQNGLSRYNRELDNFDNFHHDVNNANSLKDNIIWDIYQDQNQRLWVSTSTGVQSLDVTNLKQSELSFQPLKVHDFKGSLLEIKTIYQDKQGNYWLGSYGHGIHLVNNNFYYVGSLQGDNKYKLSIDATALFDLKEIDDSIWLATDNGLFVIDHHYKLSSHIFARDNNEYSNTDALNKNLPTLLSNHIRAIEQYDDNNIWLATNDGLNIINLLNGTISSHTKSAYSTSLSDNWLMDIFKDANGTMWLGSYGGGLNKYSPLNSMLYHGLAEVDNITKHNYRVESFTQTDSDAVYLSTEQQGVFKLENNAIYQENFNIPSGVRQILSGKDTLWILSREGSLYQKSTLTKNNEKHQSWDYLSGYSTHQLVYVINNHLWYLNTKGMLTSYNTSTKEFSTHLDQESNIFSKLHKDGNSKLWLISQDNNIVTYDPQALLFSPPLLTLNNDINSEKITSIAISQQYIWLGSDSQGITLIDRTSNKHITFNEKNGLKNNYIASILIDDQSNAWIATNKGISVISSEANSILHFDADFSLNMPEFIKYSALKKQNGELYFGSPTGFYQFLPSELLSITQVINPPLFTNLYIANKKVKIQQNPTIEQSDKNNKKAPYTLSKQLNSLTKVILRHSHSPVSFEFVSPNTKLPHQLNYHYRLQGLESDWIEADKNNLKATYTNLAPGNYTFEVQAYDSQSAKISSISKLQVHILAPWWLTNSAIFIYLLLSLLFISFVFQQARNRRLYHLKIKQNEERLKLSLWGSGDEMWDWNMLSGKVFRSNIWGKLEFPQDGSRNTLPQQANSTHITQSPESNIHHHDIVRVKHELNEHIKGLSNHYEAAYRVQDKDGNWIWVLDRGKIVERNEQGKPTRMTGTLKDISQIKNTEETLKLFARCIENISDAVVIYDKDFIAVDVNKAFVQITGKTRELMIGKPLSFSQYPDKFCESIKQHLITKGRWHGEIESLHQNEDKYFTDLNIDVIYDEDQSISHFVSVFSDITKRKATESELRRLASSDTLTGLPNRTFFQLHQTKLVKNKTPHALLVFDLDNFKKINDSLGHQVGDAILCKIAERIVNIGRPQDTVYRLGGDEFSILIENTNDIHTITSISNEVLQCIAMPFKLKNQEIVLFSSIGIVLYPDDGLSPHELLKNADTAMYHAKNAGGNRYQFFNESMNKEAVHRLQVETLIRHGLREDSFSVYYQPKISIKTGQVAGMEALVRFETPAKGIISPAVFIPVSEETGQIIDIGEIVLRKACFATKKWVDAGLFNGRVAVNLSAVQFTQANLVALIASILKESQLPAKYLELEITEGTVMNAPQKAIETMNQIRDMGIHLSLDDFGTGYSSLAYLKKFPLNTLKIDKAFVDDIEVSEQGRNMVATIVTIAHNLTMQVVAEGVETNKQLDFLSSLGCEQLQGYLYSKPLPRDNFHQYLISHQVTQQSTSFNQL</sequence>
<feature type="domain" description="PAS" evidence="2">
    <location>
        <begin position="1015"/>
        <end position="1060"/>
    </location>
</feature>
<dbReference type="PANTHER" id="PTHR44757:SF2">
    <property type="entry name" value="BIOFILM ARCHITECTURE MAINTENANCE PROTEIN MBAA"/>
    <property type="match status" value="1"/>
</dbReference>
<dbReference type="InterPro" id="IPR015943">
    <property type="entry name" value="WD40/YVTN_repeat-like_dom_sf"/>
</dbReference>
<gene>
    <name evidence="6" type="ORF">GCM10009111_28710</name>
</gene>